<dbReference type="InterPro" id="IPR015422">
    <property type="entry name" value="PyrdxlP-dep_Trfase_small"/>
</dbReference>
<dbReference type="InterPro" id="IPR015424">
    <property type="entry name" value="PyrdxlP-dep_Trfase"/>
</dbReference>
<dbReference type="InterPro" id="IPR015421">
    <property type="entry name" value="PyrdxlP-dep_Trfase_major"/>
</dbReference>
<dbReference type="InterPro" id="IPR000524">
    <property type="entry name" value="Tscrpt_reg_HTH_GntR"/>
</dbReference>
<protein>
    <submittedName>
        <fullName evidence="7">Transcriptional regulator, GntR family with aminotransferase domain</fullName>
    </submittedName>
</protein>
<gene>
    <name evidence="7" type="ORF">CSCA_0762</name>
</gene>
<dbReference type="CDD" id="cd00609">
    <property type="entry name" value="AAT_like"/>
    <property type="match status" value="1"/>
</dbReference>
<evidence type="ECO:0000256" key="3">
    <source>
        <dbReference type="ARBA" id="ARBA00023015"/>
    </source>
</evidence>
<dbReference type="Gene3D" id="3.40.640.10">
    <property type="entry name" value="Type I PLP-dependent aspartate aminotransferase-like (Major domain)"/>
    <property type="match status" value="1"/>
</dbReference>
<dbReference type="RefSeq" id="WP_029159823.1">
    <property type="nucleotide sequence ID" value="NZ_CP009933.1"/>
</dbReference>
<sequence length="458" mass="52968">MLKYQLIVKYIKSEISNGNLEAKKKLPSLRRISELFQCSIGTVLKAYTELEKEHIVYSLSKSGYYVLESDLSNSNSQDNPLIDFSSGSPDIESLPYKKFQHCLNNAIELYKENLFTYSNPKGLNSLIQILTSHLEEYQVFTKPENIVITTGSQQALNILTNMPFPNGNSKVLVEQPTYYGMIRALELNNIPSVGIERGFNGINLEELERLFKYGNIKFFYTIPRFHNPTGNSYTRQEKEAIAKMAKKYNVYILEDDIMADLEIDKKSDPIFAYDTSSKVIYLKSYSKVLMPGLRIAATILPKLLINTFLEYKKWLDMNSPILSQGALEVYLKSGMLDKHRKKISKLYSDRMSCLKNTISSFKQSKIKYNVPKSGYFACIYVDSKLQYDKIISTLSNKNIQLLDTRTCFLREYRIDNYFRISISKTNEEKIKKGMPVLIDTIQRYLTDDNDNFHFYPKI</sequence>
<dbReference type="InterPro" id="IPR036388">
    <property type="entry name" value="WH-like_DNA-bd_sf"/>
</dbReference>
<dbReference type="Pfam" id="PF00392">
    <property type="entry name" value="GntR"/>
    <property type="match status" value="1"/>
</dbReference>
<keyword evidence="7" id="KW-0032">Aminotransferase</keyword>
<dbReference type="GO" id="GO:0003700">
    <property type="term" value="F:DNA-binding transcription factor activity"/>
    <property type="evidence" value="ECO:0007669"/>
    <property type="project" value="InterPro"/>
</dbReference>
<dbReference type="HOGENOM" id="CLU_017584_0_0_9"/>
<evidence type="ECO:0000256" key="4">
    <source>
        <dbReference type="ARBA" id="ARBA00023125"/>
    </source>
</evidence>
<feature type="domain" description="HTH gntR-type" evidence="6">
    <location>
        <begin position="1"/>
        <end position="69"/>
    </location>
</feature>
<dbReference type="GO" id="GO:0030170">
    <property type="term" value="F:pyridoxal phosphate binding"/>
    <property type="evidence" value="ECO:0007669"/>
    <property type="project" value="InterPro"/>
</dbReference>
<dbReference type="PANTHER" id="PTHR46577">
    <property type="entry name" value="HTH-TYPE TRANSCRIPTIONAL REGULATORY PROTEIN GABR"/>
    <property type="match status" value="1"/>
</dbReference>
<organism evidence="7 8">
    <name type="scientific">Clostridium scatologenes</name>
    <dbReference type="NCBI Taxonomy" id="1548"/>
    <lineage>
        <taxon>Bacteria</taxon>
        <taxon>Bacillati</taxon>
        <taxon>Bacillota</taxon>
        <taxon>Clostridia</taxon>
        <taxon>Eubacteriales</taxon>
        <taxon>Clostridiaceae</taxon>
        <taxon>Clostridium</taxon>
    </lineage>
</organism>
<dbReference type="SUPFAM" id="SSF53383">
    <property type="entry name" value="PLP-dependent transferases"/>
    <property type="match status" value="1"/>
</dbReference>
<dbReference type="PANTHER" id="PTHR46577:SF1">
    <property type="entry name" value="HTH-TYPE TRANSCRIPTIONAL REGULATORY PROTEIN GABR"/>
    <property type="match status" value="1"/>
</dbReference>
<dbReference type="Pfam" id="PF00155">
    <property type="entry name" value="Aminotran_1_2"/>
    <property type="match status" value="1"/>
</dbReference>
<dbReference type="AlphaFoldDB" id="A0A0E3JX85"/>
<reference evidence="7 8" key="1">
    <citation type="journal article" date="2015" name="J. Biotechnol.">
        <title>Complete genome sequence of a malodorant-producing acetogen, Clostridium scatologenes ATCC 25775(T).</title>
        <authorList>
            <person name="Zhu Z."/>
            <person name="Guo T."/>
            <person name="Zheng H."/>
            <person name="Song T."/>
            <person name="Ouyang P."/>
            <person name="Xie J."/>
        </authorList>
    </citation>
    <scope>NUCLEOTIDE SEQUENCE [LARGE SCALE GENOMIC DNA]</scope>
    <source>
        <strain evidence="7 8">ATCC 25775</strain>
    </source>
</reference>
<dbReference type="InterPro" id="IPR004839">
    <property type="entry name" value="Aminotransferase_I/II_large"/>
</dbReference>
<dbReference type="GO" id="GO:0003677">
    <property type="term" value="F:DNA binding"/>
    <property type="evidence" value="ECO:0007669"/>
    <property type="project" value="UniProtKB-KW"/>
</dbReference>
<dbReference type="InterPro" id="IPR036390">
    <property type="entry name" value="WH_DNA-bd_sf"/>
</dbReference>
<keyword evidence="4" id="KW-0238">DNA-binding</keyword>
<dbReference type="PROSITE" id="PS50949">
    <property type="entry name" value="HTH_GNTR"/>
    <property type="match status" value="1"/>
</dbReference>
<dbReference type="InterPro" id="IPR051446">
    <property type="entry name" value="HTH_trans_reg/aminotransferase"/>
</dbReference>
<dbReference type="SUPFAM" id="SSF46785">
    <property type="entry name" value="Winged helix' DNA-binding domain"/>
    <property type="match status" value="1"/>
</dbReference>
<keyword evidence="3" id="KW-0805">Transcription regulation</keyword>
<dbReference type="Proteomes" id="UP000033115">
    <property type="component" value="Chromosome"/>
</dbReference>
<comment type="similarity">
    <text evidence="1">In the C-terminal section; belongs to the class-I pyridoxal-phosphate-dependent aminotransferase family.</text>
</comment>
<accession>A0A0E3JX85</accession>
<dbReference type="Gene3D" id="3.90.1150.10">
    <property type="entry name" value="Aspartate Aminotransferase, domain 1"/>
    <property type="match status" value="1"/>
</dbReference>
<dbReference type="SMART" id="SM00345">
    <property type="entry name" value="HTH_GNTR"/>
    <property type="match status" value="1"/>
</dbReference>
<dbReference type="STRING" id="1548.CSCA_0762"/>
<name>A0A0E3JX85_CLOSL</name>
<evidence type="ECO:0000256" key="5">
    <source>
        <dbReference type="ARBA" id="ARBA00023163"/>
    </source>
</evidence>
<evidence type="ECO:0000256" key="2">
    <source>
        <dbReference type="ARBA" id="ARBA00022898"/>
    </source>
</evidence>
<keyword evidence="2" id="KW-0663">Pyridoxal phosphate</keyword>
<dbReference type="CDD" id="cd07377">
    <property type="entry name" value="WHTH_GntR"/>
    <property type="match status" value="1"/>
</dbReference>
<dbReference type="EMBL" id="CP009933">
    <property type="protein sequence ID" value="AKA67887.1"/>
    <property type="molecule type" value="Genomic_DNA"/>
</dbReference>
<evidence type="ECO:0000259" key="6">
    <source>
        <dbReference type="PROSITE" id="PS50949"/>
    </source>
</evidence>
<evidence type="ECO:0000256" key="1">
    <source>
        <dbReference type="ARBA" id="ARBA00005384"/>
    </source>
</evidence>
<evidence type="ECO:0000313" key="7">
    <source>
        <dbReference type="EMBL" id="AKA67887.1"/>
    </source>
</evidence>
<dbReference type="KEGG" id="csq:CSCA_0762"/>
<keyword evidence="8" id="KW-1185">Reference proteome</keyword>
<evidence type="ECO:0000313" key="8">
    <source>
        <dbReference type="Proteomes" id="UP000033115"/>
    </source>
</evidence>
<dbReference type="Gene3D" id="1.10.10.10">
    <property type="entry name" value="Winged helix-like DNA-binding domain superfamily/Winged helix DNA-binding domain"/>
    <property type="match status" value="1"/>
</dbReference>
<proteinExistence type="inferred from homology"/>
<dbReference type="GO" id="GO:0008483">
    <property type="term" value="F:transaminase activity"/>
    <property type="evidence" value="ECO:0007669"/>
    <property type="project" value="UniProtKB-KW"/>
</dbReference>
<keyword evidence="7" id="KW-0808">Transferase</keyword>
<keyword evidence="5" id="KW-0804">Transcription</keyword>